<dbReference type="InParanoid" id="D3BBH3"/>
<feature type="compositionally biased region" description="Basic residues" evidence="2">
    <location>
        <begin position="885"/>
        <end position="894"/>
    </location>
</feature>
<dbReference type="RefSeq" id="XP_020433124.1">
    <property type="nucleotide sequence ID" value="XM_020576712.1"/>
</dbReference>
<feature type="compositionally biased region" description="Basic and acidic residues" evidence="2">
    <location>
        <begin position="935"/>
        <end position="950"/>
    </location>
</feature>
<comment type="similarity">
    <text evidence="1">Belongs to the SAPS family.</text>
</comment>
<reference evidence="3 4" key="1">
    <citation type="journal article" date="2011" name="Genome Res.">
        <title>Phylogeny-wide analysis of social amoeba genomes highlights ancient origins for complex intercellular communication.</title>
        <authorList>
            <person name="Heidel A.J."/>
            <person name="Lawal H.M."/>
            <person name="Felder M."/>
            <person name="Schilde C."/>
            <person name="Helps N.R."/>
            <person name="Tunggal B."/>
            <person name="Rivero F."/>
            <person name="John U."/>
            <person name="Schleicher M."/>
            <person name="Eichinger L."/>
            <person name="Platzer M."/>
            <person name="Noegel A.A."/>
            <person name="Schaap P."/>
            <person name="Gloeckner G."/>
        </authorList>
    </citation>
    <scope>NUCLEOTIDE SEQUENCE [LARGE SCALE GENOMIC DNA]</scope>
    <source>
        <strain evidence="4">ATCC 26659 / Pp 5 / PN500</strain>
    </source>
</reference>
<dbReference type="PANTHER" id="PTHR20916:SF18">
    <property type="entry name" value="IPT_TIG DOMAIN-CONTAINING PROTEIN"/>
    <property type="match status" value="1"/>
</dbReference>
<feature type="region of interest" description="Disordered" evidence="2">
    <location>
        <begin position="58"/>
        <end position="165"/>
    </location>
</feature>
<dbReference type="Proteomes" id="UP000001396">
    <property type="component" value="Unassembled WGS sequence"/>
</dbReference>
<feature type="compositionally biased region" description="Low complexity" evidence="2">
    <location>
        <begin position="843"/>
        <end position="879"/>
    </location>
</feature>
<feature type="compositionally biased region" description="Polar residues" evidence="2">
    <location>
        <begin position="1011"/>
        <end position="1025"/>
    </location>
</feature>
<feature type="compositionally biased region" description="Low complexity" evidence="2">
    <location>
        <begin position="821"/>
        <end position="831"/>
    </location>
</feature>
<feature type="compositionally biased region" description="Polar residues" evidence="2">
    <location>
        <begin position="734"/>
        <end position="746"/>
    </location>
</feature>
<dbReference type="PANTHER" id="PTHR20916">
    <property type="entry name" value="CYSTEINE AND GLYCINE-RICH PROTEIN 2 BINDING PROTEIN"/>
    <property type="match status" value="1"/>
</dbReference>
<feature type="compositionally biased region" description="Low complexity" evidence="2">
    <location>
        <begin position="1110"/>
        <end position="1168"/>
    </location>
</feature>
<evidence type="ECO:0000256" key="1">
    <source>
        <dbReference type="ARBA" id="ARBA00006180"/>
    </source>
</evidence>
<name>D3BBH3_HETP5</name>
<feature type="compositionally biased region" description="Polar residues" evidence="2">
    <location>
        <begin position="752"/>
        <end position="761"/>
    </location>
</feature>
<dbReference type="EMBL" id="ADBJ01000026">
    <property type="protein sequence ID" value="EFA81006.1"/>
    <property type="molecule type" value="Genomic_DNA"/>
</dbReference>
<evidence type="ECO:0000313" key="3">
    <source>
        <dbReference type="EMBL" id="EFA81006.1"/>
    </source>
</evidence>
<feature type="region of interest" description="Disordered" evidence="2">
    <location>
        <begin position="1102"/>
        <end position="1175"/>
    </location>
</feature>
<dbReference type="FunCoup" id="D3BBH3">
    <property type="interactions" value="805"/>
</dbReference>
<feature type="compositionally biased region" description="Low complexity" evidence="2">
    <location>
        <begin position="1000"/>
        <end position="1010"/>
    </location>
</feature>
<evidence type="ECO:0000256" key="2">
    <source>
        <dbReference type="SAM" id="MobiDB-lite"/>
    </source>
</evidence>
<gene>
    <name evidence="3" type="ORF">PPL_05841</name>
</gene>
<feature type="compositionally biased region" description="Basic and acidic residues" evidence="2">
    <location>
        <begin position="895"/>
        <end position="904"/>
    </location>
</feature>
<evidence type="ECO:0000313" key="4">
    <source>
        <dbReference type="Proteomes" id="UP000001396"/>
    </source>
</evidence>
<accession>D3BBH3</accession>
<feature type="compositionally biased region" description="Low complexity" evidence="2">
    <location>
        <begin position="766"/>
        <end position="780"/>
    </location>
</feature>
<dbReference type="STRING" id="670386.D3BBH3"/>
<organism evidence="3 4">
    <name type="scientific">Heterostelium pallidum (strain ATCC 26659 / Pp 5 / PN500)</name>
    <name type="common">Cellular slime mold</name>
    <name type="synonym">Polysphondylium pallidum</name>
    <dbReference type="NCBI Taxonomy" id="670386"/>
    <lineage>
        <taxon>Eukaryota</taxon>
        <taxon>Amoebozoa</taxon>
        <taxon>Evosea</taxon>
        <taxon>Eumycetozoa</taxon>
        <taxon>Dictyostelia</taxon>
        <taxon>Acytosteliales</taxon>
        <taxon>Acytosteliaceae</taxon>
        <taxon>Heterostelium</taxon>
    </lineage>
</organism>
<sequence length="1249" mass="139745">MSKINNTLAKFILNGNIKIRPSKKNQSSIASSSKCYYYQLNKMDEDERMKERIRLREERRAREAEEERRQEEERKKKEEERNARKEQRARERKEREDKQKKELDDYIKKAEDERRLRREERERKRQEEEQRIQEEEDKRRREREERERKRREEDEEKRRKQKEIEEAKRRIQKELEEDSSSGSDVDSHIDNVLSIKMKRINAKQNVEAILQSANAANNQVSTIVNPATNNTGDLLINLLFTDELKDDIMDLIQSGFKPLVDFLALPDTIHSMVQVVVDVQIGATVYNARPELIAGTASLEVKNYLARISASFEILKGAVSSIPRTLSDPSNYNILDTLFGVIEYQPPLPISNLHAFIELLTTLLAKKPEVLLYICEKRDTILQSFMLHICSSEIIDLLLKMVEVEMHMSVGATSSSPSFFNIFSSPGSSSSSSSSSAAAAAAATKEKPTWTNDLTPYLILKLNEILNPEQLTDNLESEIENITKLITEIIKKYSKSKVAHHFCGQSFSNALLRNSFRVVLENDMTSFVPSVSILTLVSTMIEFSNITVTPQSQELAPIVSLLFKPLVALSDGREMTPIEAINEILDMPDYQAPFGIVRLKCITLINSIVKVNVPKVDKAIWECGILKKCVDMFFEYESNNIIHCLVEAILTPLIQRSLGSEDEEFMYHLLKDCGFIYRVVSILADNNNINNNSNAKQQPATPLQPQSPLQQLLQSNMQAPKIVIQDSSEVDQATAVVQTSSRSVRFSDNDTSESSIKSNGTPAEDSSANSLSSSSSLSGSQKKPKLRRKVSFAEDPVEEEKPKATALESLFMRNPDPPAAPTETTTTTTTAVVLERQQDSHSDTNSTSSHDSLSDSTGSDIASDVSSVGSDTNGSGTTTGDKEKEKKKKKHREHKDKEREQRKKDREHKKSSKEKSSSSSSSSTSSSDSTSLTPEQEKEARALRKKEKEERRKRREDRRLRKEAKENGESNGANTTESDDKKKKKKSSSSSKREREKHSSSSSTSTNTTSATQDGSTTESKLNVDQQSVVLSVAVSGNDPTNSTSSGNSANLPQWATSLDSFITEGSGEISGLDVSQLSLNDFVNTEDGDSILNSLSSFSVPSEVDNGATTTTTTTNDVDNKICNNNNNNNNNIDSSNSNINNVDNSFVQTPAPTAQPQEAAVAAPTPSSSQPPKKYHNVGHILSLCIEITHIVNKSKNHFLRDVVDECCGDIEWDDVVVPKIRKEISYRNTKPIGTVSMRKGKETFNF</sequence>
<comment type="caution">
    <text evidence="3">The sequence shown here is derived from an EMBL/GenBank/DDBJ whole genome shotgun (WGS) entry which is preliminary data.</text>
</comment>
<feature type="compositionally biased region" description="Basic and acidic residues" evidence="2">
    <location>
        <begin position="957"/>
        <end position="968"/>
    </location>
</feature>
<keyword evidence="4" id="KW-1185">Reference proteome</keyword>
<dbReference type="GO" id="GO:0019903">
    <property type="term" value="F:protein phosphatase binding"/>
    <property type="evidence" value="ECO:0007669"/>
    <property type="project" value="InterPro"/>
</dbReference>
<dbReference type="GeneID" id="31361325"/>
<proteinExistence type="inferred from homology"/>
<protein>
    <submittedName>
        <fullName evidence="3">Uncharacterized protein</fullName>
    </submittedName>
</protein>
<dbReference type="Pfam" id="PF04499">
    <property type="entry name" value="SAPS"/>
    <property type="match status" value="1"/>
</dbReference>
<dbReference type="OMA" id="CIEITHI"/>
<dbReference type="InterPro" id="IPR007587">
    <property type="entry name" value="SAPS"/>
</dbReference>
<feature type="region of interest" description="Disordered" evidence="2">
    <location>
        <begin position="734"/>
        <end position="1025"/>
    </location>
</feature>
<feature type="compositionally biased region" description="Low complexity" evidence="2">
    <location>
        <begin position="917"/>
        <end position="931"/>
    </location>
</feature>
<dbReference type="AlphaFoldDB" id="D3BBH3"/>